<dbReference type="eggNOG" id="ENOG502QQ5Q">
    <property type="taxonomic scope" value="Eukaryota"/>
</dbReference>
<dbReference type="EMBL" id="JH003727">
    <property type="protein sequence ID" value="EGW00582.1"/>
    <property type="molecule type" value="Genomic_DNA"/>
</dbReference>
<dbReference type="Pfam" id="PF00855">
    <property type="entry name" value="PWWP"/>
    <property type="match status" value="1"/>
</dbReference>
<feature type="region of interest" description="Disordered" evidence="5">
    <location>
        <begin position="640"/>
        <end position="681"/>
    </location>
</feature>
<feature type="domain" description="PWWP" evidence="6">
    <location>
        <begin position="773"/>
        <end position="833"/>
    </location>
</feature>
<dbReference type="PROSITE" id="PS51450">
    <property type="entry name" value="LRR"/>
    <property type="match status" value="1"/>
</dbReference>
<dbReference type="SMART" id="SM00369">
    <property type="entry name" value="LRR_TYP"/>
    <property type="match status" value="2"/>
</dbReference>
<dbReference type="PANTHER" id="PTHR23068">
    <property type="entry name" value="DNA CYTOSINE-5- -METHYLTRANSFERASE 3-RELATED"/>
    <property type="match status" value="1"/>
</dbReference>
<keyword evidence="1" id="KW-0433">Leucine-rich repeat</keyword>
<evidence type="ECO:0000256" key="1">
    <source>
        <dbReference type="ARBA" id="ARBA00022614"/>
    </source>
</evidence>
<keyword evidence="3" id="KW-0805">Transcription regulation</keyword>
<dbReference type="PROSITE" id="PS50812">
    <property type="entry name" value="PWWP"/>
    <property type="match status" value="1"/>
</dbReference>
<feature type="compositionally biased region" description="Basic and acidic residues" evidence="5">
    <location>
        <begin position="361"/>
        <end position="372"/>
    </location>
</feature>
<dbReference type="SUPFAM" id="SSF52058">
    <property type="entry name" value="L domain-like"/>
    <property type="match status" value="1"/>
</dbReference>
<feature type="region of interest" description="Disordered" evidence="5">
    <location>
        <begin position="191"/>
        <end position="232"/>
    </location>
</feature>
<dbReference type="InterPro" id="IPR050390">
    <property type="entry name" value="C5-Methyltransferase"/>
</dbReference>
<dbReference type="Gene3D" id="2.30.30.140">
    <property type="match status" value="1"/>
</dbReference>
<sequence length="873" mass="96810">MEDTSTYAVAEEAANDPEDDAVVKGITGSFSRDANETGFEGVTFSSSSVLDLSQRGLCHLGDFFKIPNLKWKQLYLQRNLLSEIPKDFFQLLPNLTWLDLRYNKISALPSGIGSHRSSPSTSGQVTTLKALNLRHCPLEFPPHLIVQKGLVAILTFLRICSVENAFPGGVSRVKMNRSDLPCTVQVHPQKGLSNEKGLNVSSHEAAMEKGKEKKEKEKEEEEEKEKKEKEEEEADIFLPMDWLDLSELHRSSIYSENWPSEEEIRRFWKLRQEIVENEKVDFLEKKLLAVELPPNLRAALNAKEKKRRKPGPSGRSGLFGLSPSTLLPLADNPSVINCHGQVPEAGTGEVMQLGMGPLPPHNKDQSPEKDQPPKTAGPEPPPPLIPPLPSGNLPPFPPYFEGAPFPHPLWLRNTYQQWVPQPPPRTIKRTRRRLSRNRDPGRLILSTIRLRPRQVLCEKCKSTVSPQEASPGPLTTARPRRRLGSGPDSEHRKPEEPEDSDSIAAATPRRSKREKREEDRVPGERVPRSPVIKISYSTPQGKGEVVKIPSRVHGSVEPFCPQKSLQNGSQDLEVARDVEPKGGGDRPPSGHSIPKLKLTRPVPPISDLPPPKIRLKPHRLRDGEHEPLYRAELVQEMNGCPRGPLASSPALFADGSTHGLEDLSSGSSGEDDDLKRFPQGKHGRDSLAFLVDCPGRRADCTSESVCSTDSLDELKLSGSEVTSPDTGDLSSGDSASVPSSSADTRQTVPPLTVRLHTQSVSQCVTEDGRTVAVGDVVWGKIHGFPWWPARVLDISLGQKEDGEPSWQEAKVSWFGSPTTSFLSISKLSPFSEFFKLRFNRKKKGMYRKAITEAANATQHVAPEIRELLTQFEM</sequence>
<organism evidence="7 8">
    <name type="scientific">Cricetulus griseus</name>
    <name type="common">Chinese hamster</name>
    <name type="synonym">Cricetulus barabensis griseus</name>
    <dbReference type="NCBI Taxonomy" id="10029"/>
    <lineage>
        <taxon>Eukaryota</taxon>
        <taxon>Metazoa</taxon>
        <taxon>Chordata</taxon>
        <taxon>Craniata</taxon>
        <taxon>Vertebrata</taxon>
        <taxon>Euteleostomi</taxon>
        <taxon>Mammalia</taxon>
        <taxon>Eutheria</taxon>
        <taxon>Euarchontoglires</taxon>
        <taxon>Glires</taxon>
        <taxon>Rodentia</taxon>
        <taxon>Myomorpha</taxon>
        <taxon>Muroidea</taxon>
        <taxon>Cricetidae</taxon>
        <taxon>Cricetinae</taxon>
        <taxon>Cricetulus</taxon>
    </lineage>
</organism>
<evidence type="ECO:0000313" key="7">
    <source>
        <dbReference type="EMBL" id="EGW00582.1"/>
    </source>
</evidence>
<keyword evidence="4" id="KW-0804">Transcription</keyword>
<evidence type="ECO:0000256" key="5">
    <source>
        <dbReference type="SAM" id="MobiDB-lite"/>
    </source>
</evidence>
<dbReference type="FunCoup" id="G3IKR5">
    <property type="interactions" value="1058"/>
</dbReference>
<reference evidence="8" key="1">
    <citation type="journal article" date="2011" name="Nat. Biotechnol.">
        <title>The genomic sequence of the Chinese hamster ovary (CHO)-K1 cell line.</title>
        <authorList>
            <person name="Xu X."/>
            <person name="Nagarajan H."/>
            <person name="Lewis N.E."/>
            <person name="Pan S."/>
            <person name="Cai Z."/>
            <person name="Liu X."/>
            <person name="Chen W."/>
            <person name="Xie M."/>
            <person name="Wang W."/>
            <person name="Hammond S."/>
            <person name="Andersen M.R."/>
            <person name="Neff N."/>
            <person name="Passarelli B."/>
            <person name="Koh W."/>
            <person name="Fan H.C."/>
            <person name="Wang J."/>
            <person name="Gui Y."/>
            <person name="Lee K.H."/>
            <person name="Betenbaugh M.J."/>
            <person name="Quake S.R."/>
            <person name="Famili I."/>
            <person name="Palsson B.O."/>
            <person name="Wang J."/>
        </authorList>
    </citation>
    <scope>NUCLEOTIDE SEQUENCE [LARGE SCALE GENOMIC DNA]</scope>
    <source>
        <strain evidence="8">CHO K1 cell line</strain>
    </source>
</reference>
<dbReference type="InterPro" id="IPR003591">
    <property type="entry name" value="Leu-rich_rpt_typical-subtyp"/>
</dbReference>
<feature type="compositionally biased region" description="Pro residues" evidence="5">
    <location>
        <begin position="378"/>
        <end position="398"/>
    </location>
</feature>
<feature type="compositionally biased region" description="Low complexity" evidence="5">
    <location>
        <begin position="730"/>
        <end position="741"/>
    </location>
</feature>
<dbReference type="GO" id="GO:0005654">
    <property type="term" value="C:nucleoplasm"/>
    <property type="evidence" value="ECO:0007669"/>
    <property type="project" value="TreeGrafter"/>
</dbReference>
<evidence type="ECO:0000256" key="3">
    <source>
        <dbReference type="ARBA" id="ARBA00023015"/>
    </source>
</evidence>
<evidence type="ECO:0000256" key="4">
    <source>
        <dbReference type="ARBA" id="ARBA00023163"/>
    </source>
</evidence>
<evidence type="ECO:0000256" key="2">
    <source>
        <dbReference type="ARBA" id="ARBA00022737"/>
    </source>
</evidence>
<dbReference type="InterPro" id="IPR001611">
    <property type="entry name" value="Leu-rich_rpt"/>
</dbReference>
<proteinExistence type="predicted"/>
<dbReference type="Proteomes" id="UP000001075">
    <property type="component" value="Unassembled WGS sequence"/>
</dbReference>
<keyword evidence="2" id="KW-0677">Repeat</keyword>
<dbReference type="InterPro" id="IPR032675">
    <property type="entry name" value="LRR_dom_sf"/>
</dbReference>
<evidence type="ECO:0000259" key="6">
    <source>
        <dbReference type="PROSITE" id="PS50812"/>
    </source>
</evidence>
<evidence type="ECO:0000313" key="8">
    <source>
        <dbReference type="Proteomes" id="UP000001075"/>
    </source>
</evidence>
<feature type="region of interest" description="Disordered" evidence="5">
    <location>
        <begin position="418"/>
        <end position="446"/>
    </location>
</feature>
<dbReference type="InterPro" id="IPR000313">
    <property type="entry name" value="PWWP_dom"/>
</dbReference>
<dbReference type="STRING" id="10029.G3IKR5"/>
<dbReference type="Gene3D" id="3.80.10.10">
    <property type="entry name" value="Ribonuclease Inhibitor"/>
    <property type="match status" value="1"/>
</dbReference>
<feature type="compositionally biased region" description="Basic and acidic residues" evidence="5">
    <location>
        <begin position="514"/>
        <end position="527"/>
    </location>
</feature>
<feature type="compositionally biased region" description="Polar residues" evidence="5">
    <location>
        <begin position="719"/>
        <end position="729"/>
    </location>
</feature>
<feature type="compositionally biased region" description="Basic residues" evidence="5">
    <location>
        <begin position="426"/>
        <end position="435"/>
    </location>
</feature>
<name>G3IKR5_CRIGR</name>
<feature type="region of interest" description="Disordered" evidence="5">
    <location>
        <begin position="576"/>
        <end position="617"/>
    </location>
</feature>
<dbReference type="PaxDb" id="10029-XP_003515125.1"/>
<accession>G3IKR5</accession>
<feature type="compositionally biased region" description="Pro residues" evidence="5">
    <location>
        <begin position="601"/>
        <end position="612"/>
    </location>
</feature>
<dbReference type="CDD" id="cd20153">
    <property type="entry name" value="PWWP_PWWP2B"/>
    <property type="match status" value="1"/>
</dbReference>
<gene>
    <name evidence="7" type="ORF">I79_024468</name>
</gene>
<feature type="compositionally biased region" description="Basic and acidic residues" evidence="5">
    <location>
        <begin position="205"/>
        <end position="217"/>
    </location>
</feature>
<dbReference type="SUPFAM" id="SSF63748">
    <property type="entry name" value="Tudor/PWWP/MBT"/>
    <property type="match status" value="1"/>
</dbReference>
<dbReference type="Pfam" id="PF13855">
    <property type="entry name" value="LRR_8"/>
    <property type="match status" value="1"/>
</dbReference>
<feature type="region of interest" description="Disordered" evidence="5">
    <location>
        <begin position="461"/>
        <end position="542"/>
    </location>
</feature>
<dbReference type="FunFam" id="2.30.30.140:FF:000036">
    <property type="entry name" value="PWWP domain-containing protein 2A"/>
    <property type="match status" value="1"/>
</dbReference>
<feature type="region of interest" description="Disordered" evidence="5">
    <location>
        <begin position="716"/>
        <end position="750"/>
    </location>
</feature>
<dbReference type="SMART" id="SM00293">
    <property type="entry name" value="PWWP"/>
    <property type="match status" value="1"/>
</dbReference>
<dbReference type="PANTHER" id="PTHR23068:SF6">
    <property type="entry name" value="PWWP DOMAIN-CONTAINING PROTEIN 2B"/>
    <property type="match status" value="1"/>
</dbReference>
<dbReference type="InParanoid" id="G3IKR5"/>
<dbReference type="AlphaFoldDB" id="G3IKR5"/>
<dbReference type="GO" id="GO:0032968">
    <property type="term" value="P:positive regulation of transcription elongation by RNA polymerase II"/>
    <property type="evidence" value="ECO:0007669"/>
    <property type="project" value="UniProtKB-ARBA"/>
</dbReference>
<feature type="region of interest" description="Disordered" evidence="5">
    <location>
        <begin position="349"/>
        <end position="399"/>
    </location>
</feature>
<protein>
    <submittedName>
        <fullName evidence="7">PWWP domain-containing protein 2B</fullName>
    </submittedName>
</protein>
<feature type="region of interest" description="Disordered" evidence="5">
    <location>
        <begin position="300"/>
        <end position="321"/>
    </location>
</feature>